<gene>
    <name evidence="1" type="ORF">MP_TR20717_c1_g1_i1_g.58838</name>
</gene>
<proteinExistence type="predicted"/>
<protein>
    <submittedName>
        <fullName evidence="1">Uncharacterized protein</fullName>
    </submittedName>
</protein>
<sequence length="74" mass="8414">MHDIARTLVTRIASPSPIHLLVTNSTYRIHNTKNISERDAMIMSIDVYDVWKAKSLLMNDEIALNAYVRALIST</sequence>
<evidence type="ECO:0000313" key="1">
    <source>
        <dbReference type="EMBL" id="JAU93773.1"/>
    </source>
</evidence>
<reference evidence="1" key="1">
    <citation type="submission" date="2016-07" db="EMBL/GenBank/DDBJ databases">
        <title>De novo transcriptome assembly of four accessions of the metal hyperaccumulator plant Noccaea caerulescens.</title>
        <authorList>
            <person name="Blande D."/>
            <person name="Halimaa P."/>
            <person name="Tervahauta A.I."/>
            <person name="Aarts M.G."/>
            <person name="Karenlampi S.O."/>
        </authorList>
    </citation>
    <scope>NUCLEOTIDE SEQUENCE</scope>
</reference>
<name>A0A1J3JN50_NOCCA</name>
<dbReference type="EMBL" id="GEVM01012165">
    <property type="protein sequence ID" value="JAU93773.1"/>
    <property type="molecule type" value="Transcribed_RNA"/>
</dbReference>
<organism evidence="1">
    <name type="scientific">Noccaea caerulescens</name>
    <name type="common">Alpine penny-cress</name>
    <name type="synonym">Thlaspi caerulescens</name>
    <dbReference type="NCBI Taxonomy" id="107243"/>
    <lineage>
        <taxon>Eukaryota</taxon>
        <taxon>Viridiplantae</taxon>
        <taxon>Streptophyta</taxon>
        <taxon>Embryophyta</taxon>
        <taxon>Tracheophyta</taxon>
        <taxon>Spermatophyta</taxon>
        <taxon>Magnoliopsida</taxon>
        <taxon>eudicotyledons</taxon>
        <taxon>Gunneridae</taxon>
        <taxon>Pentapetalae</taxon>
        <taxon>rosids</taxon>
        <taxon>malvids</taxon>
        <taxon>Brassicales</taxon>
        <taxon>Brassicaceae</taxon>
        <taxon>Coluteocarpeae</taxon>
        <taxon>Noccaea</taxon>
    </lineage>
</organism>
<dbReference type="AlphaFoldDB" id="A0A1J3JN50"/>
<accession>A0A1J3JN50</accession>